<dbReference type="EMBL" id="JADGJH010000947">
    <property type="protein sequence ID" value="KAJ3120638.1"/>
    <property type="molecule type" value="Genomic_DNA"/>
</dbReference>
<dbReference type="PANTHER" id="PTHR22726:SF1">
    <property type="entry name" value="METALLOENDOPEPTIDASE OMA1, MITOCHONDRIAL"/>
    <property type="match status" value="1"/>
</dbReference>
<dbReference type="GO" id="GO:0005743">
    <property type="term" value="C:mitochondrial inner membrane"/>
    <property type="evidence" value="ECO:0007669"/>
    <property type="project" value="TreeGrafter"/>
</dbReference>
<protein>
    <recommendedName>
        <fullName evidence="12">Polynucleotide adenylyltransferase</fullName>
    </recommendedName>
</protein>
<comment type="caution">
    <text evidence="10">The sequence shown here is derived from an EMBL/GenBank/DDBJ whole genome shotgun (WGS) entry which is preliminary data.</text>
</comment>
<dbReference type="CDD" id="cd05402">
    <property type="entry name" value="NT_PAP_TUTase"/>
    <property type="match status" value="1"/>
</dbReference>
<evidence type="ECO:0008006" key="12">
    <source>
        <dbReference type="Google" id="ProtNLM"/>
    </source>
</evidence>
<dbReference type="AlphaFoldDB" id="A0AAD5XG24"/>
<dbReference type="GO" id="GO:0006515">
    <property type="term" value="P:protein quality control for misfolded or incompletely synthesized proteins"/>
    <property type="evidence" value="ECO:0007669"/>
    <property type="project" value="TreeGrafter"/>
</dbReference>
<dbReference type="SUPFAM" id="SSF81631">
    <property type="entry name" value="PAP/OAS1 substrate-binding domain"/>
    <property type="match status" value="1"/>
</dbReference>
<keyword evidence="2" id="KW-0645">Protease</keyword>
<feature type="compositionally biased region" description="Acidic residues" evidence="7">
    <location>
        <begin position="445"/>
        <end position="468"/>
    </location>
</feature>
<evidence type="ECO:0000259" key="8">
    <source>
        <dbReference type="Pfam" id="PF01435"/>
    </source>
</evidence>
<keyword evidence="5" id="KW-0862">Zinc</keyword>
<dbReference type="GO" id="GO:0046872">
    <property type="term" value="F:metal ion binding"/>
    <property type="evidence" value="ECO:0007669"/>
    <property type="project" value="UniProtKB-KW"/>
</dbReference>
<dbReference type="GO" id="GO:0010605">
    <property type="term" value="P:negative regulation of macromolecule metabolic process"/>
    <property type="evidence" value="ECO:0007669"/>
    <property type="project" value="UniProtKB-ARBA"/>
</dbReference>
<evidence type="ECO:0000313" key="10">
    <source>
        <dbReference type="EMBL" id="KAJ3120638.1"/>
    </source>
</evidence>
<dbReference type="Gene3D" id="1.10.1410.10">
    <property type="match status" value="2"/>
</dbReference>
<evidence type="ECO:0000256" key="4">
    <source>
        <dbReference type="ARBA" id="ARBA00022801"/>
    </source>
</evidence>
<dbReference type="InterPro" id="IPR054708">
    <property type="entry name" value="MTPAP-like_central"/>
</dbReference>
<sequence>MSEFEENLMGKQSYDAILQEYGNKIIPPNHPTAQFVRRVAGNIIKVSGMSDVEWEVHLIDDPETNAFVIPGGKIFVFTGILSVVQNEDGLAAVLGHEIAHTIARHSAEKMSTMKFILLGRILLSVVFDAGVFGKILTDVGLMKPFSRLCESEADYIGLQLMAQACYNPDSAIDMWKRMKALDHGHTRSQYLSTHPSHENRIQKITEWLPEARGVRENADCKHLAPLWSGVVMQISERETQTSLKRNLTTNKDLVRSLVVHIVFALRIILEPSGAASNLTETNTERVPLPRLVSILDSAAVLAWDSNQCNTTNSNVTPAGNPNTNGMEVLTESKTKEKVKKDKDPEKTKLLLLLRHTAAFATMASMPQSAPRAKVLRRMLRSKILKHLFLQNHQKWHYAIRFKGRQHPAVDGSPYNDSLAFVRFLPDFNAFELISVLPDMLHPENEQDDGAESEEEEELGADDEDEDAEESLREHKNTQEEEIKTVQEQLIKIKKYNLALLFHKSNIVNLTVSYCIANSDSKTLKTFPVFSLARQIRRLFYTTYIRNDPSVLNSITELPHFNLGILPTDPEFDIHSTITLVSEEEAARQNSIRKRKWPPLWHAWHTARSFLSKQGFNRLINSQYCCLKVQQPDSTEPQFYSLSTIEDNSIRGYPWMVVCQCVDSQKDLEVCQSLYTEKILPILAIVSKMISKSDVTLTDFFIAKNINIATKQGESSNIEFLLNQCNINFLLLELNDKITDSLEKRILYLLKDEKRNYATRRNLVQKALAEQRFREQQVSENEKSDFDGGGEDFAKIRQSFVKIDTTIEVFEGFADDYTAHLFGSSVTTLSSETSDCDITILLKDPFENPIFHPISNMYLLAHILRHKNMQKVYAVATAKVPIVKFYDPEFNLNVDVNVGNALGIENSRLIREYLELDVRIRDVIIIIKYWAKMRNLNDSAEGGTFSSYALTLMVINFMQILCHIPSLQALYPSTEPRGYIITRANAVVIKSAKMKNDAKANAAIAFNEYKQRIAATKNAASSSFVASGSNIGAVKVTAEIPPVEDSIDSATNTAKTSTSHVSTPAVAIADKFSQMSFEESIKAGKSLVAIYTEPEMQLHEGLVQWDVSFIPSTHAILKTLVQFGKKANEFTSSKQYFSSVMYIVHGFFEHYGYVHQYNSGNIVSVRCGGVIVKRSAHPKLNVSRRGGGEKMVLVVEDPFQLDRNTTGMVVDLIPVINEFRRAAGLLTAHLTNSASADYVGGLEKLFAPFKIGQH</sequence>
<feature type="domain" description="Poly(A) RNA polymerase mitochondrial-like central palm" evidence="9">
    <location>
        <begin position="808"/>
        <end position="913"/>
    </location>
</feature>
<name>A0AAD5XG24_9FUNG</name>
<evidence type="ECO:0000256" key="2">
    <source>
        <dbReference type="ARBA" id="ARBA00022670"/>
    </source>
</evidence>
<keyword evidence="11" id="KW-1185">Reference proteome</keyword>
<dbReference type="SUPFAM" id="SSF81301">
    <property type="entry name" value="Nucleotidyltransferase"/>
    <property type="match status" value="1"/>
</dbReference>
<evidence type="ECO:0000256" key="7">
    <source>
        <dbReference type="SAM" id="MobiDB-lite"/>
    </source>
</evidence>
<keyword evidence="6" id="KW-0482">Metalloprotease</keyword>
<dbReference type="Proteomes" id="UP001211907">
    <property type="component" value="Unassembled WGS sequence"/>
</dbReference>
<dbReference type="CDD" id="cd07331">
    <property type="entry name" value="M48C_Oma1_like"/>
    <property type="match status" value="1"/>
</dbReference>
<evidence type="ECO:0000259" key="9">
    <source>
        <dbReference type="Pfam" id="PF22600"/>
    </source>
</evidence>
<feature type="compositionally biased region" description="Basic and acidic residues" evidence="7">
    <location>
        <begin position="469"/>
        <end position="479"/>
    </location>
</feature>
<evidence type="ECO:0000256" key="3">
    <source>
        <dbReference type="ARBA" id="ARBA00022723"/>
    </source>
</evidence>
<organism evidence="10 11">
    <name type="scientific">Physocladia obscura</name>
    <dbReference type="NCBI Taxonomy" id="109957"/>
    <lineage>
        <taxon>Eukaryota</taxon>
        <taxon>Fungi</taxon>
        <taxon>Fungi incertae sedis</taxon>
        <taxon>Chytridiomycota</taxon>
        <taxon>Chytridiomycota incertae sedis</taxon>
        <taxon>Chytridiomycetes</taxon>
        <taxon>Chytridiales</taxon>
        <taxon>Chytriomycetaceae</taxon>
        <taxon>Physocladia</taxon>
    </lineage>
</organism>
<evidence type="ECO:0000313" key="11">
    <source>
        <dbReference type="Proteomes" id="UP001211907"/>
    </source>
</evidence>
<reference evidence="10" key="1">
    <citation type="submission" date="2020-05" db="EMBL/GenBank/DDBJ databases">
        <title>Phylogenomic resolution of chytrid fungi.</title>
        <authorList>
            <person name="Stajich J.E."/>
            <person name="Amses K."/>
            <person name="Simmons R."/>
            <person name="Seto K."/>
            <person name="Myers J."/>
            <person name="Bonds A."/>
            <person name="Quandt C.A."/>
            <person name="Barry K."/>
            <person name="Liu P."/>
            <person name="Grigoriev I."/>
            <person name="Longcore J.E."/>
            <person name="James T.Y."/>
        </authorList>
    </citation>
    <scope>NUCLEOTIDE SEQUENCE</scope>
    <source>
        <strain evidence="10">JEL0513</strain>
    </source>
</reference>
<dbReference type="InterPro" id="IPR051156">
    <property type="entry name" value="Mito/Outer_Membr_Metalloprot"/>
</dbReference>
<proteinExistence type="predicted"/>
<keyword evidence="3" id="KW-0479">Metal-binding</keyword>
<evidence type="ECO:0000256" key="5">
    <source>
        <dbReference type="ARBA" id="ARBA00022833"/>
    </source>
</evidence>
<accession>A0AAD5XG24</accession>
<dbReference type="Pfam" id="PF22600">
    <property type="entry name" value="MTPAP-like_central"/>
    <property type="match status" value="1"/>
</dbReference>
<evidence type="ECO:0000256" key="1">
    <source>
        <dbReference type="ARBA" id="ARBA00001947"/>
    </source>
</evidence>
<dbReference type="Pfam" id="PF01435">
    <property type="entry name" value="Peptidase_M48"/>
    <property type="match status" value="1"/>
</dbReference>
<dbReference type="GO" id="GO:0034982">
    <property type="term" value="P:mitochondrial protein processing"/>
    <property type="evidence" value="ECO:0007669"/>
    <property type="project" value="TreeGrafter"/>
</dbReference>
<dbReference type="InterPro" id="IPR043519">
    <property type="entry name" value="NT_sf"/>
</dbReference>
<dbReference type="Gene3D" id="3.30.460.10">
    <property type="entry name" value="Beta Polymerase, domain 2"/>
    <property type="match status" value="1"/>
</dbReference>
<feature type="domain" description="Peptidase M48" evidence="8">
    <location>
        <begin position="36"/>
        <end position="207"/>
    </location>
</feature>
<keyword evidence="4" id="KW-0378">Hydrolase</keyword>
<comment type="cofactor">
    <cofactor evidence="1">
        <name>Zn(2+)</name>
        <dbReference type="ChEBI" id="CHEBI:29105"/>
    </cofactor>
</comment>
<dbReference type="Gene3D" id="3.30.2010.10">
    <property type="entry name" value="Metalloproteases ('zincins'), catalytic domain"/>
    <property type="match status" value="1"/>
</dbReference>
<dbReference type="GO" id="GO:0004222">
    <property type="term" value="F:metalloendopeptidase activity"/>
    <property type="evidence" value="ECO:0007669"/>
    <property type="project" value="InterPro"/>
</dbReference>
<feature type="region of interest" description="Disordered" evidence="7">
    <location>
        <begin position="441"/>
        <end position="479"/>
    </location>
</feature>
<evidence type="ECO:0000256" key="6">
    <source>
        <dbReference type="ARBA" id="ARBA00023049"/>
    </source>
</evidence>
<dbReference type="PANTHER" id="PTHR22726">
    <property type="entry name" value="METALLOENDOPEPTIDASE OMA1"/>
    <property type="match status" value="1"/>
</dbReference>
<dbReference type="GO" id="GO:0016779">
    <property type="term" value="F:nucleotidyltransferase activity"/>
    <property type="evidence" value="ECO:0007669"/>
    <property type="project" value="UniProtKB-ARBA"/>
</dbReference>
<gene>
    <name evidence="10" type="ORF">HK100_012706</name>
</gene>
<dbReference type="InterPro" id="IPR001915">
    <property type="entry name" value="Peptidase_M48"/>
</dbReference>